<proteinExistence type="predicted"/>
<evidence type="ECO:0000313" key="4">
    <source>
        <dbReference type="Proteomes" id="UP000372890"/>
    </source>
</evidence>
<evidence type="ECO:0000256" key="1">
    <source>
        <dbReference type="SAM" id="MobiDB-lite"/>
    </source>
</evidence>
<gene>
    <name evidence="3" type="ORF">NCTC9001_01517</name>
</gene>
<keyword evidence="2" id="KW-0812">Transmembrane</keyword>
<dbReference type="InterPro" id="IPR010921">
    <property type="entry name" value="Trp_repressor/repl_initiator"/>
</dbReference>
<organism evidence="3 4">
    <name type="scientific">Escherichia coli</name>
    <dbReference type="NCBI Taxonomy" id="562"/>
    <lineage>
        <taxon>Bacteria</taxon>
        <taxon>Pseudomonadati</taxon>
        <taxon>Pseudomonadota</taxon>
        <taxon>Gammaproteobacteria</taxon>
        <taxon>Enterobacterales</taxon>
        <taxon>Enterobacteriaceae</taxon>
        <taxon>Escherichia</taxon>
    </lineage>
</organism>
<keyword evidence="2" id="KW-1133">Transmembrane helix</keyword>
<feature type="region of interest" description="Disordered" evidence="1">
    <location>
        <begin position="113"/>
        <end position="135"/>
    </location>
</feature>
<name>A0A484WXQ1_ECOLX</name>
<keyword evidence="2" id="KW-0472">Membrane</keyword>
<dbReference type="EMBL" id="CAADIS010000004">
    <property type="protein sequence ID" value="VFS16640.1"/>
    <property type="molecule type" value="Genomic_DNA"/>
</dbReference>
<protein>
    <submittedName>
        <fullName evidence="3">Transposase</fullName>
    </submittedName>
</protein>
<feature type="transmembrane region" description="Helical" evidence="2">
    <location>
        <begin position="51"/>
        <end position="78"/>
    </location>
</feature>
<evidence type="ECO:0000313" key="3">
    <source>
        <dbReference type="EMBL" id="VFS16640.1"/>
    </source>
</evidence>
<dbReference type="InterPro" id="IPR052057">
    <property type="entry name" value="IS150/IS1296_orfA-like"/>
</dbReference>
<dbReference type="PANTHER" id="PTHR33795:SF1">
    <property type="entry name" value="INSERTION ELEMENT IS150 PROTEIN INSJ"/>
    <property type="match status" value="1"/>
</dbReference>
<dbReference type="GO" id="GO:0043565">
    <property type="term" value="F:sequence-specific DNA binding"/>
    <property type="evidence" value="ECO:0007669"/>
    <property type="project" value="InterPro"/>
</dbReference>
<dbReference type="SUPFAM" id="SSF48295">
    <property type="entry name" value="TrpR-like"/>
    <property type="match status" value="1"/>
</dbReference>
<reference evidence="3 4" key="1">
    <citation type="submission" date="2019-03" db="EMBL/GenBank/DDBJ databases">
        <authorList>
            <consortium name="Pathogen Informatics"/>
        </authorList>
    </citation>
    <scope>NUCLEOTIDE SEQUENCE [LARGE SCALE GENOMIC DNA]</scope>
    <source>
        <strain evidence="3 4">NCTC9001</strain>
    </source>
</reference>
<dbReference type="SUPFAM" id="SSF46689">
    <property type="entry name" value="Homeodomain-like"/>
    <property type="match status" value="1"/>
</dbReference>
<sequence length="173" mass="20245">MKHSFEIKLAAVNHYLAGHAGIISTAKLFQLSHTSLSHWINLFLLHGPRHWIADTSVAILLKINFAWFFMLSGILSLYPRVAARFNIPSHNTVKNWIKGYRKSGNEAFIRRRKEKSMTRSDDTHENEANMTPEEMKNELRYLRAENAYLKAMQEHLLEKKRQELEKKRKSSRA</sequence>
<dbReference type="PANTHER" id="PTHR33795">
    <property type="entry name" value="INSERTION ELEMENT IS150 PROTEIN INSJ"/>
    <property type="match status" value="1"/>
</dbReference>
<evidence type="ECO:0000256" key="2">
    <source>
        <dbReference type="SAM" id="Phobius"/>
    </source>
</evidence>
<dbReference type="Proteomes" id="UP000372890">
    <property type="component" value="Unassembled WGS sequence"/>
</dbReference>
<accession>A0A484WXQ1</accession>
<dbReference type="InterPro" id="IPR009057">
    <property type="entry name" value="Homeodomain-like_sf"/>
</dbReference>
<feature type="compositionally biased region" description="Basic and acidic residues" evidence="1">
    <location>
        <begin position="115"/>
        <end position="135"/>
    </location>
</feature>
<dbReference type="AlphaFoldDB" id="A0A484WXQ1"/>